<accession>A0A0P1ASN0</accession>
<dbReference type="GeneID" id="36395721"/>
<dbReference type="EMBL" id="CCYD01001179">
    <property type="protein sequence ID" value="CEG44297.1"/>
    <property type="molecule type" value="Genomic_DNA"/>
</dbReference>
<evidence type="ECO:0000313" key="2">
    <source>
        <dbReference type="Proteomes" id="UP000054928"/>
    </source>
</evidence>
<proteinExistence type="predicted"/>
<evidence type="ECO:0000313" key="1">
    <source>
        <dbReference type="EMBL" id="CEG44297.1"/>
    </source>
</evidence>
<reference evidence="2" key="1">
    <citation type="submission" date="2014-09" db="EMBL/GenBank/DDBJ databases">
        <authorList>
            <person name="Sharma Rahul"/>
            <person name="Thines Marco"/>
        </authorList>
    </citation>
    <scope>NUCLEOTIDE SEQUENCE [LARGE SCALE GENOMIC DNA]</scope>
</reference>
<name>A0A0P1ASN0_PLAHL</name>
<sequence length="82" mass="9842">MELHSVRLLHYIQFIYRCIFLGISIDTLTPKDCRECVNTCLYEGHVKQFSIRFLHNIQAERLYSRLCSWRMSTLRLPNHTPN</sequence>
<organism evidence="1 2">
    <name type="scientific">Plasmopara halstedii</name>
    <name type="common">Downy mildew of sunflower</name>
    <dbReference type="NCBI Taxonomy" id="4781"/>
    <lineage>
        <taxon>Eukaryota</taxon>
        <taxon>Sar</taxon>
        <taxon>Stramenopiles</taxon>
        <taxon>Oomycota</taxon>
        <taxon>Peronosporomycetes</taxon>
        <taxon>Peronosporales</taxon>
        <taxon>Peronosporaceae</taxon>
        <taxon>Plasmopara</taxon>
    </lineage>
</organism>
<dbReference type="Proteomes" id="UP000054928">
    <property type="component" value="Unassembled WGS sequence"/>
</dbReference>
<keyword evidence="2" id="KW-1185">Reference proteome</keyword>
<dbReference type="RefSeq" id="XP_024580666.1">
    <property type="nucleotide sequence ID" value="XM_024730384.1"/>
</dbReference>
<protein>
    <submittedName>
        <fullName evidence="1">Uncharacterized protein</fullName>
    </submittedName>
</protein>
<dbReference type="AlphaFoldDB" id="A0A0P1ASN0"/>